<feature type="domain" description="HNH nuclease" evidence="1">
    <location>
        <begin position="165"/>
        <end position="224"/>
    </location>
</feature>
<evidence type="ECO:0000313" key="3">
    <source>
        <dbReference type="Proteomes" id="UP000670947"/>
    </source>
</evidence>
<dbReference type="Pfam" id="PF26348">
    <property type="entry name" value="SRA_ScoMcrA"/>
    <property type="match status" value="1"/>
</dbReference>
<reference evidence="2 3" key="1">
    <citation type="submission" date="2021-03" db="EMBL/GenBank/DDBJ databases">
        <title>Paenibacillus artemisicola MWE-103 whole genome sequence.</title>
        <authorList>
            <person name="Ham Y.J."/>
        </authorList>
    </citation>
    <scope>NUCLEOTIDE SEQUENCE [LARGE SCALE GENOMIC DNA]</scope>
    <source>
        <strain evidence="2 3">MWE-103</strain>
    </source>
</reference>
<accession>A0ABS3WGJ5</accession>
<evidence type="ECO:0000259" key="1">
    <source>
        <dbReference type="SMART" id="SM00507"/>
    </source>
</evidence>
<keyword evidence="2" id="KW-0255">Endonuclease</keyword>
<keyword evidence="3" id="KW-1185">Reference proteome</keyword>
<proteinExistence type="predicted"/>
<dbReference type="GO" id="GO:0004519">
    <property type="term" value="F:endonuclease activity"/>
    <property type="evidence" value="ECO:0007669"/>
    <property type="project" value="UniProtKB-KW"/>
</dbReference>
<comment type="caution">
    <text evidence="2">The sequence shown here is derived from an EMBL/GenBank/DDBJ whole genome shotgun (WGS) entry which is preliminary data.</text>
</comment>
<dbReference type="SMART" id="SM00507">
    <property type="entry name" value="HNHc"/>
    <property type="match status" value="1"/>
</dbReference>
<sequence>MRRSLKTNSLVIVSNHLKSTYDDRWSGEVFHYTGMGQKGNQSLDFMQNKTLNESRTNGVNVYLFEVFREKEYTYRGRVELVDSPYTEEQLDSDKSLRTVWIFPVKLKDEALRFYPSTEILDEVKVHQDKQARRLSSDELRERALHSRKSSTMMQNTVNVFYRDPYVSEYAKRRANGHCQLCGDVAPFHNKKGEPFLETHHVKWLSRGGEDTVENTVALCPNCHRKMHALDLQTDVQKLLQVAGGWLV</sequence>
<gene>
    <name evidence="2" type="ORF">I8J29_24615</name>
</gene>
<organism evidence="2 3">
    <name type="scientific">Paenibacillus artemisiicola</name>
    <dbReference type="NCBI Taxonomy" id="1172618"/>
    <lineage>
        <taxon>Bacteria</taxon>
        <taxon>Bacillati</taxon>
        <taxon>Bacillota</taxon>
        <taxon>Bacilli</taxon>
        <taxon>Bacillales</taxon>
        <taxon>Paenibacillaceae</taxon>
        <taxon>Paenibacillus</taxon>
    </lineage>
</organism>
<evidence type="ECO:0000313" key="2">
    <source>
        <dbReference type="EMBL" id="MBO7747373.1"/>
    </source>
</evidence>
<dbReference type="InterPro" id="IPR002711">
    <property type="entry name" value="HNH"/>
</dbReference>
<dbReference type="Pfam" id="PF01844">
    <property type="entry name" value="HNH"/>
    <property type="match status" value="1"/>
</dbReference>
<dbReference type="EMBL" id="JAGGDJ010000032">
    <property type="protein sequence ID" value="MBO7747373.1"/>
    <property type="molecule type" value="Genomic_DNA"/>
</dbReference>
<protein>
    <submittedName>
        <fullName evidence="2">HNH endonuclease</fullName>
    </submittedName>
</protein>
<dbReference type="Gene3D" id="1.10.30.50">
    <property type="match status" value="1"/>
</dbReference>
<keyword evidence="2" id="KW-0378">Hydrolase</keyword>
<dbReference type="Proteomes" id="UP000670947">
    <property type="component" value="Unassembled WGS sequence"/>
</dbReference>
<dbReference type="InterPro" id="IPR003615">
    <property type="entry name" value="HNH_nuc"/>
</dbReference>
<dbReference type="CDD" id="cd00085">
    <property type="entry name" value="HNHc"/>
    <property type="match status" value="1"/>
</dbReference>
<dbReference type="InterPro" id="IPR058712">
    <property type="entry name" value="SRA_ScoMcrA"/>
</dbReference>
<name>A0ABS3WGJ5_9BACL</name>
<keyword evidence="2" id="KW-0540">Nuclease</keyword>